<organism evidence="2">
    <name type="scientific">Candidatus Berkiella cookevillensis</name>
    <dbReference type="NCBI Taxonomy" id="437022"/>
    <lineage>
        <taxon>Bacteria</taxon>
        <taxon>Pseudomonadati</taxon>
        <taxon>Pseudomonadota</taxon>
        <taxon>Gammaproteobacteria</taxon>
        <taxon>Candidatus Berkiellales</taxon>
        <taxon>Candidatus Berkiellaceae</taxon>
        <taxon>Candidatus Berkiella</taxon>
    </lineage>
</organism>
<dbReference type="EMBL" id="LKHV01000011">
    <property type="protein sequence ID" value="KRG17829.1"/>
    <property type="molecule type" value="Genomic_DNA"/>
</dbReference>
<dbReference type="EC" id="2.7.7.87" evidence="2"/>
<dbReference type="STRING" id="437022.CC99x_01952"/>
<gene>
    <name evidence="2" type="primary">ywlC_2</name>
    <name evidence="3" type="ORF">CC99x_009125</name>
    <name evidence="2" type="ORF">CC99x_01952</name>
</gene>
<dbReference type="AlphaFoldDB" id="A0A0Q9YAY4"/>
<evidence type="ECO:0000259" key="1">
    <source>
        <dbReference type="PROSITE" id="PS51163"/>
    </source>
</evidence>
<reference evidence="3" key="2">
    <citation type="journal article" date="2016" name="Genome Announc.">
        <title>Draft Genome Sequences of Two Novel Amoeba-Resistant Intranuclear Bacteria, 'Candidatus Berkiella cookevillensis' and 'Candidatus Berkiella aquae'.</title>
        <authorList>
            <person name="Mehari Y.T."/>
            <person name="Arivett B.A."/>
            <person name="Farone A.L."/>
            <person name="Gunderson J.H."/>
            <person name="Farone M.B."/>
        </authorList>
    </citation>
    <scope>NUCLEOTIDE SEQUENCE</scope>
    <source>
        <strain evidence="3">CC99</strain>
    </source>
</reference>
<keyword evidence="2" id="KW-0548">Nucleotidyltransferase</keyword>
<dbReference type="InterPro" id="IPR052532">
    <property type="entry name" value="SUA5_domain"/>
</dbReference>
<protein>
    <submittedName>
        <fullName evidence="2">Threonylcarbamoyl-AMP synthase</fullName>
        <ecNumber evidence="2">2.7.7.87</ecNumber>
    </submittedName>
</protein>
<dbReference type="EMBL" id="LKHV02000001">
    <property type="protein sequence ID" value="MCS5709064.1"/>
    <property type="molecule type" value="Genomic_DNA"/>
</dbReference>
<keyword evidence="2" id="KW-0808">Transferase</keyword>
<reference evidence="2" key="1">
    <citation type="submission" date="2015-09" db="EMBL/GenBank/DDBJ databases">
        <title>Draft Genome Sequences of Two Novel Amoeba-resistant Intranuclear Bacteria, Candidatus Berkiella cookevillensis and Candidatus Berkiella aquae.</title>
        <authorList>
            <person name="Mehari Y.T."/>
            <person name="Arivett B.A."/>
            <person name="Farone A.L."/>
            <person name="Gunderson J.H."/>
            <person name="Farone M.B."/>
        </authorList>
    </citation>
    <scope>NUCLEOTIDE SEQUENCE [LARGE SCALE GENOMIC DNA]</scope>
    <source>
        <strain evidence="2">CC99</strain>
    </source>
</reference>
<dbReference type="SUPFAM" id="SSF55821">
    <property type="entry name" value="YrdC/RibB"/>
    <property type="match status" value="1"/>
</dbReference>
<dbReference type="InterPro" id="IPR017945">
    <property type="entry name" value="DHBP_synth_RibB-like_a/b_dom"/>
</dbReference>
<comment type="caution">
    <text evidence="2">The sequence shown here is derived from an EMBL/GenBank/DDBJ whole genome shotgun (WGS) entry which is preliminary data.</text>
</comment>
<dbReference type="Gene3D" id="3.90.870.10">
    <property type="entry name" value="DHBP synthase"/>
    <property type="match status" value="1"/>
</dbReference>
<sequence length="202" mass="22191">MTQYFTMHSENPQPRLITQAVEVLKAGKLIIYPTDSTYAFGCALSSKSALEQIRKLRGISEKHPLTLVCHTISQAAEYSVIHNEAFSFMKRCTPGPFTIILVATKMVPKLAQGIKRKVVGIRIPENQIALQLVKALGEPILSATLWLAGDEAPMCNPYDAIKGCYGKIDLILDAGIGDEIPTTVVDYTESEPILIRQGKGEF</sequence>
<dbReference type="OrthoDB" id="9781656at2"/>
<dbReference type="GO" id="GO:0003725">
    <property type="term" value="F:double-stranded RNA binding"/>
    <property type="evidence" value="ECO:0007669"/>
    <property type="project" value="InterPro"/>
</dbReference>
<name>A0A0Q9YAY4_9GAMM</name>
<dbReference type="InterPro" id="IPR006070">
    <property type="entry name" value="Sua5-like_dom"/>
</dbReference>
<evidence type="ECO:0000313" key="4">
    <source>
        <dbReference type="Proteomes" id="UP000051494"/>
    </source>
</evidence>
<keyword evidence="4" id="KW-1185">Reference proteome</keyword>
<proteinExistence type="predicted"/>
<dbReference type="RefSeq" id="WP_057625062.1">
    <property type="nucleotide sequence ID" value="NZ_LKHV02000001.1"/>
</dbReference>
<dbReference type="Proteomes" id="UP000051494">
    <property type="component" value="Unassembled WGS sequence"/>
</dbReference>
<evidence type="ECO:0000313" key="2">
    <source>
        <dbReference type="EMBL" id="KRG17829.1"/>
    </source>
</evidence>
<dbReference type="PROSITE" id="PS51163">
    <property type="entry name" value="YRDC"/>
    <property type="match status" value="1"/>
</dbReference>
<dbReference type="NCBIfam" id="TIGR00057">
    <property type="entry name" value="L-threonylcarbamoyladenylate synthase"/>
    <property type="match status" value="1"/>
</dbReference>
<dbReference type="GO" id="GO:0061710">
    <property type="term" value="F:L-threonylcarbamoyladenylate synthase"/>
    <property type="evidence" value="ECO:0007669"/>
    <property type="project" value="UniProtKB-EC"/>
</dbReference>
<dbReference type="PANTHER" id="PTHR42828">
    <property type="entry name" value="DHBP SYNTHASE RIBB-LIKE ALPHA/BETA DOMAIN-CONTAINING PROTEIN"/>
    <property type="match status" value="1"/>
</dbReference>
<reference evidence="3" key="3">
    <citation type="submission" date="2021-06" db="EMBL/GenBank/DDBJ databases">
        <title>Genomic Description and Analysis of Intracellular Bacteria, Candidatus Berkiella cookevillensis and Candidatus Berkiella aquae.</title>
        <authorList>
            <person name="Kidane D.T."/>
            <person name="Mehari Y.T."/>
            <person name="Rice F.C."/>
            <person name="Arivett B.A."/>
            <person name="Farone A.L."/>
            <person name="Berk S.G."/>
            <person name="Farone M.B."/>
        </authorList>
    </citation>
    <scope>NUCLEOTIDE SEQUENCE</scope>
    <source>
        <strain evidence="3">CC99</strain>
    </source>
</reference>
<evidence type="ECO:0000313" key="3">
    <source>
        <dbReference type="EMBL" id="MCS5709064.1"/>
    </source>
</evidence>
<dbReference type="PANTHER" id="PTHR42828:SF3">
    <property type="entry name" value="THREONYLCARBAMOYL-AMP SYNTHASE"/>
    <property type="match status" value="1"/>
</dbReference>
<accession>A0A0Q9YAY4</accession>
<dbReference type="Pfam" id="PF01300">
    <property type="entry name" value="Sua5_yciO_yrdC"/>
    <property type="match status" value="1"/>
</dbReference>
<feature type="domain" description="YrdC-like" evidence="1">
    <location>
        <begin position="14"/>
        <end position="200"/>
    </location>
</feature>